<name>A0A8T0XG87_PANVG</name>
<feature type="signal peptide" evidence="1">
    <location>
        <begin position="1"/>
        <end position="22"/>
    </location>
</feature>
<gene>
    <name evidence="2" type="ORF">PVAP13_1KG249505</name>
</gene>
<comment type="caution">
    <text evidence="2">The sequence shown here is derived from an EMBL/GenBank/DDBJ whole genome shotgun (WGS) entry which is preliminary data.</text>
</comment>
<accession>A0A8T0XG87</accession>
<evidence type="ECO:0008006" key="4">
    <source>
        <dbReference type="Google" id="ProtNLM"/>
    </source>
</evidence>
<protein>
    <recommendedName>
        <fullName evidence="4">Secreted protein</fullName>
    </recommendedName>
</protein>
<evidence type="ECO:0000313" key="2">
    <source>
        <dbReference type="EMBL" id="KAG2658287.1"/>
    </source>
</evidence>
<proteinExistence type="predicted"/>
<evidence type="ECO:0000256" key="1">
    <source>
        <dbReference type="SAM" id="SignalP"/>
    </source>
</evidence>
<dbReference type="EMBL" id="CM029037">
    <property type="protein sequence ID" value="KAG2658287.1"/>
    <property type="molecule type" value="Genomic_DNA"/>
</dbReference>
<sequence>MFLFFLVLQAALLSFCPPFKLTCTFKRGNLFYSLWIPPLQNLRELNIGAFEAKIAPHDMSRLAPWKKIIH</sequence>
<keyword evidence="1" id="KW-0732">Signal</keyword>
<reference evidence="2" key="1">
    <citation type="submission" date="2020-05" db="EMBL/GenBank/DDBJ databases">
        <title>WGS assembly of Panicum virgatum.</title>
        <authorList>
            <person name="Lovell J.T."/>
            <person name="Jenkins J."/>
            <person name="Shu S."/>
            <person name="Juenger T.E."/>
            <person name="Schmutz J."/>
        </authorList>
    </citation>
    <scope>NUCLEOTIDE SEQUENCE</scope>
    <source>
        <strain evidence="2">AP13</strain>
    </source>
</reference>
<organism evidence="2 3">
    <name type="scientific">Panicum virgatum</name>
    <name type="common">Blackwell switchgrass</name>
    <dbReference type="NCBI Taxonomy" id="38727"/>
    <lineage>
        <taxon>Eukaryota</taxon>
        <taxon>Viridiplantae</taxon>
        <taxon>Streptophyta</taxon>
        <taxon>Embryophyta</taxon>
        <taxon>Tracheophyta</taxon>
        <taxon>Spermatophyta</taxon>
        <taxon>Magnoliopsida</taxon>
        <taxon>Liliopsida</taxon>
        <taxon>Poales</taxon>
        <taxon>Poaceae</taxon>
        <taxon>PACMAD clade</taxon>
        <taxon>Panicoideae</taxon>
        <taxon>Panicodae</taxon>
        <taxon>Paniceae</taxon>
        <taxon>Panicinae</taxon>
        <taxon>Panicum</taxon>
        <taxon>Panicum sect. Hiantes</taxon>
    </lineage>
</organism>
<keyword evidence="3" id="KW-1185">Reference proteome</keyword>
<evidence type="ECO:0000313" key="3">
    <source>
        <dbReference type="Proteomes" id="UP000823388"/>
    </source>
</evidence>
<feature type="chain" id="PRO_5035813767" description="Secreted protein" evidence="1">
    <location>
        <begin position="23"/>
        <end position="70"/>
    </location>
</feature>
<dbReference type="Proteomes" id="UP000823388">
    <property type="component" value="Chromosome 1K"/>
</dbReference>
<dbReference type="AlphaFoldDB" id="A0A8T0XG87"/>